<dbReference type="Gene3D" id="3.90.50.10">
    <property type="entry name" value="Photosynthetic Reaction Center, subunit H, domain 2"/>
    <property type="match status" value="2"/>
</dbReference>
<dbReference type="PANTHER" id="PTHR36505">
    <property type="entry name" value="BLR1072 PROTEIN"/>
    <property type="match status" value="1"/>
</dbReference>
<dbReference type="InterPro" id="IPR014747">
    <property type="entry name" value="Bac_photo_RC_H_C"/>
</dbReference>
<comment type="caution">
    <text evidence="2">The sequence shown here is derived from an EMBL/GenBank/DDBJ whole genome shotgun (WGS) entry which is preliminary data.</text>
</comment>
<gene>
    <name evidence="2" type="ORF">J7W16_04910</name>
</gene>
<dbReference type="AlphaFoldDB" id="A0A940WPU1"/>
<name>A0A940WPU1_9BACI</name>
<dbReference type="Pfam" id="PF05239">
    <property type="entry name" value="PRC"/>
    <property type="match status" value="2"/>
</dbReference>
<dbReference type="Proteomes" id="UP000678228">
    <property type="component" value="Unassembled WGS sequence"/>
</dbReference>
<feature type="domain" description="PRC-barrel" evidence="1">
    <location>
        <begin position="154"/>
        <end position="220"/>
    </location>
</feature>
<sequence>MIIQSSRLEKFSMKATDDELGSIDDFYFDSDSFKVRYFVGDTRTWFFGGKVLLSPESFTSLDVEEQQIELNLTKEQIKNSPKPDEDAPVSRQFELRLNNYYGWPVYWAGAMGNPTSAQQAAVPLVPPVNHLEDESTSDPVQDRIEQEVSLRSMNEIKGYEVHVKDGEIGKVSDFLLDHQTWDIRYLEINVGGFLQKEHIILLPSAVEEINALDKTITIDVEKNKIDNAPHYEDYSNLTREDEESLYAHYENMPYWK</sequence>
<dbReference type="PANTHER" id="PTHR36505:SF1">
    <property type="entry name" value="BLR1072 PROTEIN"/>
    <property type="match status" value="1"/>
</dbReference>
<dbReference type="RefSeq" id="WP_210596106.1">
    <property type="nucleotide sequence ID" value="NZ_JAGKSQ010000002.1"/>
</dbReference>
<accession>A0A940WPU1</accession>
<protein>
    <submittedName>
        <fullName evidence="2">PRC-barrel domain-containing protein</fullName>
    </submittedName>
</protein>
<evidence type="ECO:0000313" key="2">
    <source>
        <dbReference type="EMBL" id="MBP3950464.1"/>
    </source>
</evidence>
<dbReference type="InterPro" id="IPR011033">
    <property type="entry name" value="PRC_barrel-like_sf"/>
</dbReference>
<dbReference type="SUPFAM" id="SSF50346">
    <property type="entry name" value="PRC-barrel domain"/>
    <property type="match status" value="2"/>
</dbReference>
<dbReference type="InterPro" id="IPR027275">
    <property type="entry name" value="PRC-brl_dom"/>
</dbReference>
<dbReference type="EMBL" id="JAGKSQ010000002">
    <property type="protein sequence ID" value="MBP3950464.1"/>
    <property type="molecule type" value="Genomic_DNA"/>
</dbReference>
<keyword evidence="3" id="KW-1185">Reference proteome</keyword>
<reference evidence="2" key="1">
    <citation type="submission" date="2021-03" db="EMBL/GenBank/DDBJ databases">
        <title>Bacillus suaedae sp. nov., isolated from Suaeda aralocaspica.</title>
        <authorList>
            <person name="Lei R.F.R."/>
        </authorList>
    </citation>
    <scope>NUCLEOTIDE SEQUENCE</scope>
    <source>
        <strain evidence="2">YZJH907-2</strain>
    </source>
</reference>
<organism evidence="2 3">
    <name type="scientific">Halalkalibacter suaedae</name>
    <dbReference type="NCBI Taxonomy" id="2822140"/>
    <lineage>
        <taxon>Bacteria</taxon>
        <taxon>Bacillati</taxon>
        <taxon>Bacillota</taxon>
        <taxon>Bacilli</taxon>
        <taxon>Bacillales</taxon>
        <taxon>Bacillaceae</taxon>
        <taxon>Halalkalibacter</taxon>
    </lineage>
</organism>
<proteinExistence type="predicted"/>
<dbReference type="GO" id="GO:0019684">
    <property type="term" value="P:photosynthesis, light reaction"/>
    <property type="evidence" value="ECO:0007669"/>
    <property type="project" value="InterPro"/>
</dbReference>
<evidence type="ECO:0000313" key="3">
    <source>
        <dbReference type="Proteomes" id="UP000678228"/>
    </source>
</evidence>
<dbReference type="GO" id="GO:0030077">
    <property type="term" value="C:plasma membrane light-harvesting complex"/>
    <property type="evidence" value="ECO:0007669"/>
    <property type="project" value="InterPro"/>
</dbReference>
<evidence type="ECO:0000259" key="1">
    <source>
        <dbReference type="Pfam" id="PF05239"/>
    </source>
</evidence>
<feature type="domain" description="PRC-barrel" evidence="1">
    <location>
        <begin position="16"/>
        <end position="76"/>
    </location>
</feature>